<sequence>MFGAPAISERNSTYHPVLNFEPDHNNDLNLSKIYMQDNAGKLNPWDPSPAAVATSSSPSQSNAQSNAAASSLPQRPPVGLMLSSVGVALSHFQQTQRDSSPTDRSSKKRPNREEYEARINAGTSVPTSKAKVETGNSGPSRRPSREEYEARINAGTSVPTSKAKVEAGNSGPSRRPSREEYEARINAGTSVPTSKAKVEAGNSGPSRRPSREEYEARINASTSVPTSKAKVEAGNSGPSRRPSREEYEARINAKQTETIGAEAYSGYSNNNPNLNTPKDPAQRFAESIQSMQEHQNEMQQAEALLKSEPDSYTKPRLSRKEFED</sequence>
<evidence type="ECO:0000313" key="3">
    <source>
        <dbReference type="Proteomes" id="UP000746535"/>
    </source>
</evidence>
<name>A0ABX0YJM3_9PSED</name>
<feature type="compositionally biased region" description="Basic and acidic residues" evidence="1">
    <location>
        <begin position="100"/>
        <end position="117"/>
    </location>
</feature>
<comment type="caution">
    <text evidence="2">The sequence shown here is derived from an EMBL/GenBank/DDBJ whole genome shotgun (WGS) entry which is preliminary data.</text>
</comment>
<reference evidence="2 3" key="1">
    <citation type="submission" date="2020-03" db="EMBL/GenBank/DDBJ databases">
        <authorList>
            <person name="Wang L."/>
            <person name="He N."/>
            <person name="Li Y."/>
            <person name="Fang Y."/>
            <person name="Zhang F."/>
        </authorList>
    </citation>
    <scope>NUCLEOTIDE SEQUENCE [LARGE SCALE GENOMIC DNA]</scope>
    <source>
        <strain evidence="3">hsmgli-8</strain>
    </source>
</reference>
<feature type="compositionally biased region" description="Basic and acidic residues" evidence="1">
    <location>
        <begin position="305"/>
        <end position="324"/>
    </location>
</feature>
<feature type="region of interest" description="Disordered" evidence="1">
    <location>
        <begin position="92"/>
        <end position="324"/>
    </location>
</feature>
<protein>
    <submittedName>
        <fullName evidence="2">Uncharacterized protein</fullName>
    </submittedName>
</protein>
<feature type="compositionally biased region" description="Polar residues" evidence="1">
    <location>
        <begin position="287"/>
        <end position="299"/>
    </location>
</feature>
<organism evidence="2 3">
    <name type="scientific">Pseudomonas quercus</name>
    <dbReference type="NCBI Taxonomy" id="2722792"/>
    <lineage>
        <taxon>Bacteria</taxon>
        <taxon>Pseudomonadati</taxon>
        <taxon>Pseudomonadota</taxon>
        <taxon>Gammaproteobacteria</taxon>
        <taxon>Pseudomonadales</taxon>
        <taxon>Pseudomonadaceae</taxon>
        <taxon>Pseudomonas</taxon>
    </lineage>
</organism>
<feature type="compositionally biased region" description="Polar residues" evidence="1">
    <location>
        <begin position="266"/>
        <end position="276"/>
    </location>
</feature>
<keyword evidence="3" id="KW-1185">Reference proteome</keyword>
<feature type="non-terminal residue" evidence="2">
    <location>
        <position position="324"/>
    </location>
</feature>
<feature type="compositionally biased region" description="Basic and acidic residues" evidence="1">
    <location>
        <begin position="242"/>
        <end position="251"/>
    </location>
</feature>
<evidence type="ECO:0000313" key="2">
    <source>
        <dbReference type="EMBL" id="NJP03660.1"/>
    </source>
</evidence>
<gene>
    <name evidence="2" type="ORF">HBH25_22915</name>
</gene>
<feature type="region of interest" description="Disordered" evidence="1">
    <location>
        <begin position="1"/>
        <end position="79"/>
    </location>
</feature>
<dbReference type="Proteomes" id="UP000746535">
    <property type="component" value="Unassembled WGS sequence"/>
</dbReference>
<dbReference type="EMBL" id="JAAVJI010000040">
    <property type="protein sequence ID" value="NJP03660.1"/>
    <property type="molecule type" value="Genomic_DNA"/>
</dbReference>
<feature type="compositionally biased region" description="Low complexity" evidence="1">
    <location>
        <begin position="48"/>
        <end position="71"/>
    </location>
</feature>
<evidence type="ECO:0000256" key="1">
    <source>
        <dbReference type="SAM" id="MobiDB-lite"/>
    </source>
</evidence>
<accession>A0ABX0YJM3</accession>
<proteinExistence type="predicted"/>